<reference evidence="2 3" key="1">
    <citation type="journal article" date="2014" name="BMC Genomics">
        <title>Comparison of environmental and isolate Sulfobacillus genomes reveals diverse carbon, sulfur, nitrogen, and hydrogen metabolisms.</title>
        <authorList>
            <person name="Justice N.B."/>
            <person name="Norman A."/>
            <person name="Brown C.T."/>
            <person name="Singh A."/>
            <person name="Thomas B.C."/>
            <person name="Banfield J.F."/>
        </authorList>
    </citation>
    <scope>NUCLEOTIDE SEQUENCE [LARGE SCALE GENOMIC DNA]</scope>
    <source>
        <strain evidence="2">AMDSBA4</strain>
    </source>
</reference>
<evidence type="ECO:0000313" key="2">
    <source>
        <dbReference type="EMBL" id="PSR35179.1"/>
    </source>
</evidence>
<proteinExistence type="predicted"/>
<dbReference type="PROSITE" id="PS50995">
    <property type="entry name" value="HTH_MARR_2"/>
    <property type="match status" value="1"/>
</dbReference>
<dbReference type="InterPro" id="IPR000835">
    <property type="entry name" value="HTH_MarR-typ"/>
</dbReference>
<evidence type="ECO:0000259" key="1">
    <source>
        <dbReference type="PROSITE" id="PS50995"/>
    </source>
</evidence>
<dbReference type="Gene3D" id="1.10.10.10">
    <property type="entry name" value="Winged helix-like DNA-binding domain superfamily/Winged helix DNA-binding domain"/>
    <property type="match status" value="1"/>
</dbReference>
<dbReference type="GO" id="GO:0003700">
    <property type="term" value="F:DNA-binding transcription factor activity"/>
    <property type="evidence" value="ECO:0007669"/>
    <property type="project" value="InterPro"/>
</dbReference>
<dbReference type="Proteomes" id="UP000242972">
    <property type="component" value="Unassembled WGS sequence"/>
</dbReference>
<dbReference type="PANTHER" id="PTHR33164:SF43">
    <property type="entry name" value="HTH-TYPE TRANSCRIPTIONAL REPRESSOR YETL"/>
    <property type="match status" value="1"/>
</dbReference>
<sequence length="138" mass="15626">MEVSSAMVEYLIALQDALGGIYGELSRPQLRLMMKLRGSAPTVSELAERLHISSPGVTQMIDKLQARGFVTRYSPEKDQRIVRVTITEVGSDTLRRSLLLFAQRVDEVMTLLSAEQRETLETLLKTLFDDWHGKKMTD</sequence>
<comment type="caution">
    <text evidence="2">The sequence shown here is derived from an EMBL/GenBank/DDBJ whole genome shotgun (WGS) entry which is preliminary data.</text>
</comment>
<dbReference type="SUPFAM" id="SSF46785">
    <property type="entry name" value="Winged helix' DNA-binding domain"/>
    <property type="match status" value="1"/>
</dbReference>
<dbReference type="InterPro" id="IPR039422">
    <property type="entry name" value="MarR/SlyA-like"/>
</dbReference>
<evidence type="ECO:0000313" key="3">
    <source>
        <dbReference type="Proteomes" id="UP000242972"/>
    </source>
</evidence>
<dbReference type="InterPro" id="IPR036390">
    <property type="entry name" value="WH_DNA-bd_sf"/>
</dbReference>
<dbReference type="PANTHER" id="PTHR33164">
    <property type="entry name" value="TRANSCRIPTIONAL REGULATOR, MARR FAMILY"/>
    <property type="match status" value="1"/>
</dbReference>
<dbReference type="Pfam" id="PF01047">
    <property type="entry name" value="MarR"/>
    <property type="match status" value="1"/>
</dbReference>
<dbReference type="InterPro" id="IPR036388">
    <property type="entry name" value="WH-like_DNA-bd_sf"/>
</dbReference>
<dbReference type="AlphaFoldDB" id="A0A2T2XL09"/>
<accession>A0A2T2XL09</accession>
<protein>
    <submittedName>
        <fullName evidence="2">MarR family transcriptional regulator</fullName>
    </submittedName>
</protein>
<dbReference type="EMBL" id="PXYW01000003">
    <property type="protein sequence ID" value="PSR35179.1"/>
    <property type="molecule type" value="Genomic_DNA"/>
</dbReference>
<feature type="domain" description="HTH marR-type" evidence="1">
    <location>
        <begin position="1"/>
        <end position="129"/>
    </location>
</feature>
<name>A0A2T2XL09_9FIRM</name>
<organism evidence="2 3">
    <name type="scientific">Sulfobacillus benefaciens</name>
    <dbReference type="NCBI Taxonomy" id="453960"/>
    <lineage>
        <taxon>Bacteria</taxon>
        <taxon>Bacillati</taxon>
        <taxon>Bacillota</taxon>
        <taxon>Clostridia</taxon>
        <taxon>Eubacteriales</taxon>
        <taxon>Clostridiales Family XVII. Incertae Sedis</taxon>
        <taxon>Sulfobacillus</taxon>
    </lineage>
</organism>
<gene>
    <name evidence="2" type="ORF">C7B46_01860</name>
</gene>
<dbReference type="GO" id="GO:0006950">
    <property type="term" value="P:response to stress"/>
    <property type="evidence" value="ECO:0007669"/>
    <property type="project" value="TreeGrafter"/>
</dbReference>
<dbReference type="SMART" id="SM00347">
    <property type="entry name" value="HTH_MARR"/>
    <property type="match status" value="1"/>
</dbReference>
<dbReference type="PRINTS" id="PR00598">
    <property type="entry name" value="HTHMARR"/>
</dbReference>